<keyword evidence="2" id="KW-1185">Reference proteome</keyword>
<reference evidence="1" key="1">
    <citation type="submission" date="2021-06" db="EMBL/GenBank/DDBJ databases">
        <authorList>
            <person name="Kallberg Y."/>
            <person name="Tangrot J."/>
            <person name="Rosling A."/>
        </authorList>
    </citation>
    <scope>NUCLEOTIDE SEQUENCE</scope>
    <source>
        <strain evidence="1">AU212A</strain>
    </source>
</reference>
<comment type="caution">
    <text evidence="1">The sequence shown here is derived from an EMBL/GenBank/DDBJ whole genome shotgun (WGS) entry which is preliminary data.</text>
</comment>
<name>A0ACA9KQL7_9GLOM</name>
<gene>
    <name evidence="1" type="ORF">SCALOS_LOCUS2548</name>
</gene>
<evidence type="ECO:0000313" key="2">
    <source>
        <dbReference type="Proteomes" id="UP000789860"/>
    </source>
</evidence>
<protein>
    <submittedName>
        <fullName evidence="1">4647_t:CDS:1</fullName>
    </submittedName>
</protein>
<evidence type="ECO:0000313" key="1">
    <source>
        <dbReference type="EMBL" id="CAG8484011.1"/>
    </source>
</evidence>
<proteinExistence type="predicted"/>
<dbReference type="Proteomes" id="UP000789860">
    <property type="component" value="Unassembled WGS sequence"/>
</dbReference>
<sequence>IYLPLNLKWLYIGTKFGLTKNILKDFKNNTLCKFKKIAIFGDLDWDIDMENQRFEYDGIYEELYVDDIRNSLIPNYGIIFSI</sequence>
<dbReference type="EMBL" id="CAJVPM010002306">
    <property type="protein sequence ID" value="CAG8484011.1"/>
    <property type="molecule type" value="Genomic_DNA"/>
</dbReference>
<accession>A0ACA9KQL7</accession>
<feature type="non-terminal residue" evidence="1">
    <location>
        <position position="1"/>
    </location>
</feature>
<organism evidence="1 2">
    <name type="scientific">Scutellospora calospora</name>
    <dbReference type="NCBI Taxonomy" id="85575"/>
    <lineage>
        <taxon>Eukaryota</taxon>
        <taxon>Fungi</taxon>
        <taxon>Fungi incertae sedis</taxon>
        <taxon>Mucoromycota</taxon>
        <taxon>Glomeromycotina</taxon>
        <taxon>Glomeromycetes</taxon>
        <taxon>Diversisporales</taxon>
        <taxon>Gigasporaceae</taxon>
        <taxon>Scutellospora</taxon>
    </lineage>
</organism>